<accession>A0A6G1MJR2</accession>
<reference evidence="1 3" key="1">
    <citation type="submission" date="2019-06" db="EMBL/GenBank/DDBJ databases">
        <authorList>
            <person name="Palmer J.M."/>
        </authorList>
    </citation>
    <scope>NUCLEOTIDE SEQUENCE [LARGE SCALE GENOMIC DNA]</scope>
    <source>
        <strain evidence="1 3">TWF191</strain>
        <strain evidence="2">TWF679</strain>
    </source>
</reference>
<dbReference type="Proteomes" id="UP000614610">
    <property type="component" value="Unassembled WGS sequence"/>
</dbReference>
<protein>
    <submittedName>
        <fullName evidence="1">Uncharacterized protein</fullName>
    </submittedName>
</protein>
<sequence length="286" mass="32519">MPLLSLPNELLEEIINYALRDDLACREVAALNLDPAYRNEGTFGHAAMFHRFGNDTITGLKIARHKDQLFKKYGKYVKDLTIAHPTNARIGGHPINAYNLNYSVLATDYLPTILTPILESLTSLTNLKFSTSAVQASALKSHEMFSVIGDIFKLGHPPKDLSLDLDIGEFAPYRLKWMVQAPESIDNETNATLPLPRNLDLKFLISTKDRDNRFNFNRYTIPICRKNTEKTGIWILAWMAILMPLSQTIEKFKYSHYEYVKPWGSDTVITRSVPEDIKTINKLGVM</sequence>
<dbReference type="EMBL" id="WIWT01000030">
    <property type="protein sequence ID" value="KAF3212292.1"/>
    <property type="molecule type" value="Genomic_DNA"/>
</dbReference>
<gene>
    <name evidence="1" type="ORF">TWF191_010606</name>
    <name evidence="2" type="ORF">TWF679_006064</name>
</gene>
<evidence type="ECO:0000313" key="3">
    <source>
        <dbReference type="Proteomes" id="UP000483672"/>
    </source>
</evidence>
<evidence type="ECO:0000313" key="2">
    <source>
        <dbReference type="EMBL" id="KAF3212292.1"/>
    </source>
</evidence>
<organism evidence="1 3">
    <name type="scientific">Orbilia oligospora</name>
    <name type="common">Nematode-trapping fungus</name>
    <name type="synonym">Arthrobotrys oligospora</name>
    <dbReference type="NCBI Taxonomy" id="2813651"/>
    <lineage>
        <taxon>Eukaryota</taxon>
        <taxon>Fungi</taxon>
        <taxon>Dikarya</taxon>
        <taxon>Ascomycota</taxon>
        <taxon>Pezizomycotina</taxon>
        <taxon>Orbiliomycetes</taxon>
        <taxon>Orbiliales</taxon>
        <taxon>Orbiliaceae</taxon>
        <taxon>Orbilia</taxon>
    </lineage>
</organism>
<comment type="caution">
    <text evidence="1">The sequence shown here is derived from an EMBL/GenBank/DDBJ whole genome shotgun (WGS) entry which is preliminary data.</text>
</comment>
<name>A0A6G1MJR2_ORBOL</name>
<dbReference type="Proteomes" id="UP000483672">
    <property type="component" value="Unassembled WGS sequence"/>
</dbReference>
<dbReference type="AlphaFoldDB" id="A0A6G1MJR2"/>
<dbReference type="OrthoDB" id="10355130at2759"/>
<dbReference type="EMBL" id="WIPF01000085">
    <property type="protein sequence ID" value="KAF3211948.1"/>
    <property type="molecule type" value="Genomic_DNA"/>
</dbReference>
<evidence type="ECO:0000313" key="1">
    <source>
        <dbReference type="EMBL" id="KAF3211948.1"/>
    </source>
</evidence>
<proteinExistence type="predicted"/>